<evidence type="ECO:0000256" key="1">
    <source>
        <dbReference type="SAM" id="MobiDB-lite"/>
    </source>
</evidence>
<dbReference type="Proteomes" id="UP000250266">
    <property type="component" value="Unassembled WGS sequence"/>
</dbReference>
<accession>A0A8E2E845</accession>
<name>A0A8E2E845_9PEZI</name>
<dbReference type="AlphaFoldDB" id="A0A8E2E845"/>
<feature type="compositionally biased region" description="Polar residues" evidence="1">
    <location>
        <begin position="85"/>
        <end position="103"/>
    </location>
</feature>
<keyword evidence="4" id="KW-1185">Reference proteome</keyword>
<keyword evidence="2" id="KW-0732">Signal</keyword>
<protein>
    <recommendedName>
        <fullName evidence="5">Secreted protein</fullName>
    </recommendedName>
</protein>
<evidence type="ECO:0000313" key="4">
    <source>
        <dbReference type="Proteomes" id="UP000250266"/>
    </source>
</evidence>
<evidence type="ECO:0000256" key="2">
    <source>
        <dbReference type="SAM" id="SignalP"/>
    </source>
</evidence>
<reference evidence="3 4" key="1">
    <citation type="journal article" date="2016" name="Nat. Commun.">
        <title>Ectomycorrhizal ecology is imprinted in the genome of the dominant symbiotic fungus Cenococcum geophilum.</title>
        <authorList>
            <consortium name="DOE Joint Genome Institute"/>
            <person name="Peter M."/>
            <person name="Kohler A."/>
            <person name="Ohm R.A."/>
            <person name="Kuo A."/>
            <person name="Krutzmann J."/>
            <person name="Morin E."/>
            <person name="Arend M."/>
            <person name="Barry K.W."/>
            <person name="Binder M."/>
            <person name="Choi C."/>
            <person name="Clum A."/>
            <person name="Copeland A."/>
            <person name="Grisel N."/>
            <person name="Haridas S."/>
            <person name="Kipfer T."/>
            <person name="LaButti K."/>
            <person name="Lindquist E."/>
            <person name="Lipzen A."/>
            <person name="Maire R."/>
            <person name="Meier B."/>
            <person name="Mihaltcheva S."/>
            <person name="Molinier V."/>
            <person name="Murat C."/>
            <person name="Poggeler S."/>
            <person name="Quandt C.A."/>
            <person name="Sperisen C."/>
            <person name="Tritt A."/>
            <person name="Tisserant E."/>
            <person name="Crous P.W."/>
            <person name="Henrissat B."/>
            <person name="Nehls U."/>
            <person name="Egli S."/>
            <person name="Spatafora J.W."/>
            <person name="Grigoriev I.V."/>
            <person name="Martin F.M."/>
        </authorList>
    </citation>
    <scope>NUCLEOTIDE SEQUENCE [LARGE SCALE GENOMIC DNA]</scope>
    <source>
        <strain evidence="3 4">CBS 459.81</strain>
    </source>
</reference>
<proteinExistence type="predicted"/>
<feature type="region of interest" description="Disordered" evidence="1">
    <location>
        <begin position="27"/>
        <end position="112"/>
    </location>
</feature>
<organism evidence="3 4">
    <name type="scientific">Lepidopterella palustris CBS 459.81</name>
    <dbReference type="NCBI Taxonomy" id="1314670"/>
    <lineage>
        <taxon>Eukaryota</taxon>
        <taxon>Fungi</taxon>
        <taxon>Dikarya</taxon>
        <taxon>Ascomycota</taxon>
        <taxon>Pezizomycotina</taxon>
        <taxon>Dothideomycetes</taxon>
        <taxon>Pleosporomycetidae</taxon>
        <taxon>Mytilinidiales</taxon>
        <taxon>Argynnaceae</taxon>
        <taxon>Lepidopterella</taxon>
    </lineage>
</organism>
<gene>
    <name evidence="3" type="ORF">K432DRAFT_394406</name>
</gene>
<dbReference type="EMBL" id="KV745036">
    <property type="protein sequence ID" value="OCK78853.1"/>
    <property type="molecule type" value="Genomic_DNA"/>
</dbReference>
<evidence type="ECO:0000313" key="3">
    <source>
        <dbReference type="EMBL" id="OCK78853.1"/>
    </source>
</evidence>
<sequence>MTRRFSIQTSITSLTISWLSICAASNDDDADNQQQQPQGSKGCEESQNHGTIARVESSPIRDQSDAAIPKLLRPRKAYDTREETPSLSHNHSQAFLDGQTITETGPDKRAPT</sequence>
<feature type="signal peptide" evidence="2">
    <location>
        <begin position="1"/>
        <end position="24"/>
    </location>
</feature>
<evidence type="ECO:0008006" key="5">
    <source>
        <dbReference type="Google" id="ProtNLM"/>
    </source>
</evidence>
<feature type="chain" id="PRO_5034283377" description="Secreted protein" evidence="2">
    <location>
        <begin position="25"/>
        <end position="112"/>
    </location>
</feature>